<protein>
    <submittedName>
        <fullName evidence="1">Uncharacterized protein</fullName>
    </submittedName>
</protein>
<dbReference type="Proteomes" id="UP001196870">
    <property type="component" value="Unassembled WGS sequence"/>
</dbReference>
<evidence type="ECO:0000313" key="2">
    <source>
        <dbReference type="Proteomes" id="UP001196870"/>
    </source>
</evidence>
<comment type="caution">
    <text evidence="1">The sequence shown here is derived from an EMBL/GenBank/DDBJ whole genome shotgun (WGS) entry which is preliminary data.</text>
</comment>
<evidence type="ECO:0000313" key="1">
    <source>
        <dbReference type="EMBL" id="MBR0666121.1"/>
    </source>
</evidence>
<dbReference type="InterPro" id="IPR046788">
    <property type="entry name" value="Methyltransf_35"/>
</dbReference>
<reference evidence="2" key="1">
    <citation type="journal article" date="2021" name="Syst. Appl. Microbiol.">
        <title>Roseomonas hellenica sp. nov., isolated from roots of wild-growing Alkanna tinctoria.</title>
        <authorList>
            <person name="Rat A."/>
            <person name="Naranjo H.D."/>
            <person name="Lebbe L."/>
            <person name="Cnockaert M."/>
            <person name="Krigas N."/>
            <person name="Grigoriadou K."/>
            <person name="Maloupa E."/>
            <person name="Willems A."/>
        </authorList>
    </citation>
    <scope>NUCLEOTIDE SEQUENCE [LARGE SCALE GENOMIC DNA]</scope>
    <source>
        <strain evidence="2">LMG 31523</strain>
    </source>
</reference>
<proteinExistence type="predicted"/>
<organism evidence="1 2">
    <name type="scientific">Plastoroseomonas hellenica</name>
    <dbReference type="NCBI Taxonomy" id="2687306"/>
    <lineage>
        <taxon>Bacteria</taxon>
        <taxon>Pseudomonadati</taxon>
        <taxon>Pseudomonadota</taxon>
        <taxon>Alphaproteobacteria</taxon>
        <taxon>Acetobacterales</taxon>
        <taxon>Acetobacteraceae</taxon>
        <taxon>Plastoroseomonas</taxon>
    </lineage>
</organism>
<dbReference type="Pfam" id="PF20553">
    <property type="entry name" value="Methyltransf_35"/>
    <property type="match status" value="1"/>
</dbReference>
<name>A0ABS5F0R4_9PROT</name>
<dbReference type="EMBL" id="JAAGBB010000020">
    <property type="protein sequence ID" value="MBR0666121.1"/>
    <property type="molecule type" value="Genomic_DNA"/>
</dbReference>
<sequence length="326" mass="37615">MTASYKKIDYRLRPAKHAERLIIAEIGGRLRFFDIHSYRYVGLGSPYFADFKLMHRALGISSMLNIEAMERDRERFNWNMPYATIDMRYGTTDTILPALDWTMPSIVWLDYDDQLSQPKLLDIDLLVRRAAPGSLLLFSVNAEPPAPPGQRRNASGDEASRSDFVEALRAMVGKDRVDPSLKHEDLQGWSAGRVYRRIMTAVIEATLAAANAVITQAERRRRWRQILNIEYKDGARMLTLGGVLYEESQEGAYLAGAFEKLSFFRDDATAYRIEVPRLTLKEMAHLERSVMHSPDEVHELPWLTPKERRQYLQLYRYLPNFVPAEI</sequence>
<dbReference type="RefSeq" id="WP_211853794.1">
    <property type="nucleotide sequence ID" value="NZ_JAAGBB010000020.1"/>
</dbReference>
<keyword evidence="2" id="KW-1185">Reference proteome</keyword>
<accession>A0ABS5F0R4</accession>
<gene>
    <name evidence="1" type="ORF">GXW71_17305</name>
</gene>